<dbReference type="AlphaFoldDB" id="A0A3A8QZ51"/>
<evidence type="ECO:0000259" key="2">
    <source>
        <dbReference type="PROSITE" id="PS50853"/>
    </source>
</evidence>
<protein>
    <recommendedName>
        <fullName evidence="2">Fibronectin type-III domain-containing protein</fullName>
    </recommendedName>
</protein>
<organism evidence="3 4">
    <name type="scientific">Corallococcus llansteffanensis</name>
    <dbReference type="NCBI Taxonomy" id="2316731"/>
    <lineage>
        <taxon>Bacteria</taxon>
        <taxon>Pseudomonadati</taxon>
        <taxon>Myxococcota</taxon>
        <taxon>Myxococcia</taxon>
        <taxon>Myxococcales</taxon>
        <taxon>Cystobacterineae</taxon>
        <taxon>Myxococcaceae</taxon>
        <taxon>Corallococcus</taxon>
    </lineage>
</organism>
<gene>
    <name evidence="3" type="ORF">D7V93_01375</name>
</gene>
<dbReference type="InterPro" id="IPR003961">
    <property type="entry name" value="FN3_dom"/>
</dbReference>
<keyword evidence="4" id="KW-1185">Reference proteome</keyword>
<dbReference type="Proteomes" id="UP000272888">
    <property type="component" value="Unassembled WGS sequence"/>
</dbReference>
<evidence type="ECO:0000313" key="3">
    <source>
        <dbReference type="EMBL" id="RKH68414.1"/>
    </source>
</evidence>
<reference evidence="4" key="1">
    <citation type="submission" date="2018-09" db="EMBL/GenBank/DDBJ databases">
        <authorList>
            <person name="Livingstone P.G."/>
            <person name="Whitworth D.E."/>
        </authorList>
    </citation>
    <scope>NUCLEOTIDE SEQUENCE [LARGE SCALE GENOMIC DNA]</scope>
    <source>
        <strain evidence="4">CA051B</strain>
    </source>
</reference>
<feature type="domain" description="Fibronectin type-III" evidence="2">
    <location>
        <begin position="397"/>
        <end position="502"/>
    </location>
</feature>
<comment type="caution">
    <text evidence="3">The sequence shown here is derived from an EMBL/GenBank/DDBJ whole genome shotgun (WGS) entry which is preliminary data.</text>
</comment>
<accession>A0A3A8QZ51</accession>
<sequence>MNPQEVVQADPREGEAVFTDDPLLPGCGDADGGTDAGTPDTSVLVTADSRFHASNGTVTVVPQSLAGQDLELLIPNGIGFDRRTGTPVTGGMRFDNVPQVEYFLRSNRSYYLTHERRFDLGVNRVGRADAVYPPMVEMPAQVNLSQFAPWQTYESVTSPGSSFEVTSGDVDLFAYLSFYSSEPPVGSTSYSTSDGYVQSGTGYPMPALSAAKGDRLYINQLSVTTAGTTPSSGAPLTYAAVSKSLRMPAFDYTPDSASFLSLSGLMQQAPQTSFSLEWRLAEFTRWRTDANPNASLNYPSFSVVPSANGLQDGWVGYQGELLDMYLPRGEDGVLTRRLTFGNPYPSTWGVVSSASYSFRASSPVVVNGRSFFPSGTFNVTDRLDRLIAGPIQPGISPPRELRIDGVDAYVSRQVGTNQPVMSWRPPTLGTPRAYIVTLVLLPTTSFTTVQTRFTVPGDRTELRLPPGLLVPGSTYYLRVAADGSPNYEPWRAPFVSGELLPFTRAETFSAAFTTP</sequence>
<dbReference type="InterPro" id="IPR036116">
    <property type="entry name" value="FN3_sf"/>
</dbReference>
<proteinExistence type="predicted"/>
<evidence type="ECO:0000313" key="4">
    <source>
        <dbReference type="Proteomes" id="UP000272888"/>
    </source>
</evidence>
<evidence type="ECO:0000256" key="1">
    <source>
        <dbReference type="SAM" id="MobiDB-lite"/>
    </source>
</evidence>
<dbReference type="SUPFAM" id="SSF49265">
    <property type="entry name" value="Fibronectin type III"/>
    <property type="match status" value="1"/>
</dbReference>
<feature type="region of interest" description="Disordered" evidence="1">
    <location>
        <begin position="1"/>
        <end position="37"/>
    </location>
</feature>
<dbReference type="PROSITE" id="PS50853">
    <property type="entry name" value="FN3"/>
    <property type="match status" value="1"/>
</dbReference>
<dbReference type="EMBL" id="RAWB01000007">
    <property type="protein sequence ID" value="RKH68414.1"/>
    <property type="molecule type" value="Genomic_DNA"/>
</dbReference>
<name>A0A3A8QZ51_9BACT</name>